<organism evidence="1 2">
    <name type="scientific">Polymorphobacter multimanifer</name>
    <dbReference type="NCBI Taxonomy" id="1070431"/>
    <lineage>
        <taxon>Bacteria</taxon>
        <taxon>Pseudomonadati</taxon>
        <taxon>Pseudomonadota</taxon>
        <taxon>Alphaproteobacteria</taxon>
        <taxon>Sphingomonadales</taxon>
        <taxon>Sphingosinicellaceae</taxon>
        <taxon>Polymorphobacter</taxon>
    </lineage>
</organism>
<dbReference type="RefSeq" id="WP_279380451.1">
    <property type="nucleotide sequence ID" value="NZ_JACIIV010000018.1"/>
</dbReference>
<accession>A0A841L6Y3</accession>
<reference evidence="1 2" key="1">
    <citation type="submission" date="2020-08" db="EMBL/GenBank/DDBJ databases">
        <title>Genomic Encyclopedia of Type Strains, Phase IV (KMG-IV): sequencing the most valuable type-strain genomes for metagenomic binning, comparative biology and taxonomic classification.</title>
        <authorList>
            <person name="Goeker M."/>
        </authorList>
    </citation>
    <scope>NUCLEOTIDE SEQUENCE [LARGE SCALE GENOMIC DNA]</scope>
    <source>
        <strain evidence="1 2">DSM 102189</strain>
    </source>
</reference>
<evidence type="ECO:0000313" key="2">
    <source>
        <dbReference type="Proteomes" id="UP000538147"/>
    </source>
</evidence>
<keyword evidence="2" id="KW-1185">Reference proteome</keyword>
<comment type="caution">
    <text evidence="1">The sequence shown here is derived from an EMBL/GenBank/DDBJ whole genome shotgun (WGS) entry which is preliminary data.</text>
</comment>
<protein>
    <submittedName>
        <fullName evidence="1">Uncharacterized protein</fullName>
    </submittedName>
</protein>
<gene>
    <name evidence="1" type="ORF">FHS79_002539</name>
</gene>
<dbReference type="Proteomes" id="UP000538147">
    <property type="component" value="Unassembled WGS sequence"/>
</dbReference>
<proteinExistence type="predicted"/>
<evidence type="ECO:0000313" key="1">
    <source>
        <dbReference type="EMBL" id="MBB6228354.1"/>
    </source>
</evidence>
<dbReference type="AlphaFoldDB" id="A0A841L6Y3"/>
<sequence length="42" mass="4585">MTIFDAGPVLMAAVAMLLATASMVLRARAEAPRCEVSHDRRR</sequence>
<dbReference type="EMBL" id="JACIIV010000018">
    <property type="protein sequence ID" value="MBB6228354.1"/>
    <property type="molecule type" value="Genomic_DNA"/>
</dbReference>
<name>A0A841L6Y3_9SPHN</name>